<dbReference type="AlphaFoldDB" id="A0A2N3XPQ9"/>
<protein>
    <submittedName>
        <fullName evidence="2">Trypsin-like peptidase</fullName>
    </submittedName>
</protein>
<sequence length="179" mass="19242">MTGLTVDPLDPAVVPLREGRTVLGAGFLVAPGVVATCAHVVGRATPVADFPLLRGHDHAVEVLSQDDDLDVAILRLADTPPGALPVPARRPRRRWSSTCGPPGSRRQVVRRSRSAREIRTSRWRQTSDGLSVWDLRTRTQAHAFRLGVTDLVVSADGSAAAMTDQANNSIGLVDLIKMD</sequence>
<dbReference type="STRING" id="994479.GCA_000194155_07802"/>
<gene>
    <name evidence="2" type="ORF">A8926_0140</name>
</gene>
<dbReference type="InterPro" id="IPR043504">
    <property type="entry name" value="Peptidase_S1_PA_chymotrypsin"/>
</dbReference>
<dbReference type="RefSeq" id="WP_010315809.1">
    <property type="nucleotide sequence ID" value="NZ_CP061007.1"/>
</dbReference>
<dbReference type="OrthoDB" id="134501at2"/>
<reference evidence="2" key="1">
    <citation type="submission" date="2017-12" db="EMBL/GenBank/DDBJ databases">
        <title>Sequencing the genomes of 1000 Actinobacteria strains.</title>
        <authorList>
            <person name="Klenk H.-P."/>
        </authorList>
    </citation>
    <scope>NUCLEOTIDE SEQUENCE [LARGE SCALE GENOMIC DNA]</scope>
    <source>
        <strain evidence="2">DSM 44228</strain>
    </source>
</reference>
<name>A0A2N3XPQ9_SACSN</name>
<dbReference type="EMBL" id="PJNB01000001">
    <property type="protein sequence ID" value="PKW12667.1"/>
    <property type="molecule type" value="Genomic_DNA"/>
</dbReference>
<evidence type="ECO:0000313" key="3">
    <source>
        <dbReference type="Proteomes" id="UP000233786"/>
    </source>
</evidence>
<evidence type="ECO:0000256" key="1">
    <source>
        <dbReference type="SAM" id="MobiDB-lite"/>
    </source>
</evidence>
<organism evidence="2 3">
    <name type="scientific">Saccharopolyspora spinosa</name>
    <dbReference type="NCBI Taxonomy" id="60894"/>
    <lineage>
        <taxon>Bacteria</taxon>
        <taxon>Bacillati</taxon>
        <taxon>Actinomycetota</taxon>
        <taxon>Actinomycetes</taxon>
        <taxon>Pseudonocardiales</taxon>
        <taxon>Pseudonocardiaceae</taxon>
        <taxon>Saccharopolyspora</taxon>
    </lineage>
</organism>
<comment type="caution">
    <text evidence="2">The sequence shown here is derived from an EMBL/GenBank/DDBJ whole genome shotgun (WGS) entry which is preliminary data.</text>
</comment>
<dbReference type="Gene3D" id="2.40.10.10">
    <property type="entry name" value="Trypsin-like serine proteases"/>
    <property type="match status" value="1"/>
</dbReference>
<evidence type="ECO:0000313" key="2">
    <source>
        <dbReference type="EMBL" id="PKW12667.1"/>
    </source>
</evidence>
<keyword evidence="3" id="KW-1185">Reference proteome</keyword>
<accession>A0A2N3XPQ9</accession>
<dbReference type="Pfam" id="PF13365">
    <property type="entry name" value="Trypsin_2"/>
    <property type="match status" value="1"/>
</dbReference>
<proteinExistence type="predicted"/>
<dbReference type="SUPFAM" id="SSF50494">
    <property type="entry name" value="Trypsin-like serine proteases"/>
    <property type="match status" value="1"/>
</dbReference>
<dbReference type="Proteomes" id="UP000233786">
    <property type="component" value="Unassembled WGS sequence"/>
</dbReference>
<feature type="region of interest" description="Disordered" evidence="1">
    <location>
        <begin position="87"/>
        <end position="106"/>
    </location>
</feature>
<dbReference type="InterPro" id="IPR009003">
    <property type="entry name" value="Peptidase_S1_PA"/>
</dbReference>